<dbReference type="GO" id="GO:0007399">
    <property type="term" value="P:nervous system development"/>
    <property type="evidence" value="ECO:0007669"/>
    <property type="project" value="TreeGrafter"/>
</dbReference>
<evidence type="ECO:0000256" key="2">
    <source>
        <dbReference type="ARBA" id="ARBA00022692"/>
    </source>
</evidence>
<dbReference type="PANTHER" id="PTHR13439:SF7">
    <property type="entry name" value="PROTEIN CLN8"/>
    <property type="match status" value="1"/>
</dbReference>
<keyword evidence="3 6" id="KW-1133">Transmembrane helix</keyword>
<comment type="caution">
    <text evidence="8">The sequence shown here is derived from an EMBL/GenBank/DDBJ whole genome shotgun (WGS) entry which is preliminary data.</text>
</comment>
<dbReference type="PANTHER" id="PTHR13439">
    <property type="entry name" value="CT120 PROTEIN"/>
    <property type="match status" value="1"/>
</dbReference>
<dbReference type="GO" id="GO:0016020">
    <property type="term" value="C:membrane"/>
    <property type="evidence" value="ECO:0007669"/>
    <property type="project" value="UniProtKB-SubCell"/>
</dbReference>
<feature type="transmembrane region" description="Helical" evidence="6">
    <location>
        <begin position="161"/>
        <end position="183"/>
    </location>
</feature>
<keyword evidence="4 5" id="KW-0472">Membrane</keyword>
<dbReference type="EMBL" id="JAHKSW010000009">
    <property type="protein sequence ID" value="KAG7328686.1"/>
    <property type="molecule type" value="Genomic_DNA"/>
</dbReference>
<proteinExistence type="predicted"/>
<evidence type="ECO:0000256" key="5">
    <source>
        <dbReference type="PROSITE-ProRule" id="PRU00205"/>
    </source>
</evidence>
<evidence type="ECO:0000256" key="1">
    <source>
        <dbReference type="ARBA" id="ARBA00004141"/>
    </source>
</evidence>
<keyword evidence="2 5" id="KW-0812">Transmembrane</keyword>
<feature type="transmembrane region" description="Helical" evidence="6">
    <location>
        <begin position="105"/>
        <end position="124"/>
    </location>
</feature>
<dbReference type="GO" id="GO:0006644">
    <property type="term" value="P:phospholipid metabolic process"/>
    <property type="evidence" value="ECO:0007669"/>
    <property type="project" value="TreeGrafter"/>
</dbReference>
<dbReference type="InterPro" id="IPR050846">
    <property type="entry name" value="TLCD"/>
</dbReference>
<accession>A0A9D3SL52</accession>
<evidence type="ECO:0000259" key="7">
    <source>
        <dbReference type="PROSITE" id="PS50922"/>
    </source>
</evidence>
<organism evidence="8 9">
    <name type="scientific">Hemibagrus wyckioides</name>
    <dbReference type="NCBI Taxonomy" id="337641"/>
    <lineage>
        <taxon>Eukaryota</taxon>
        <taxon>Metazoa</taxon>
        <taxon>Chordata</taxon>
        <taxon>Craniata</taxon>
        <taxon>Vertebrata</taxon>
        <taxon>Euteleostomi</taxon>
        <taxon>Actinopterygii</taxon>
        <taxon>Neopterygii</taxon>
        <taxon>Teleostei</taxon>
        <taxon>Ostariophysi</taxon>
        <taxon>Siluriformes</taxon>
        <taxon>Bagridae</taxon>
        <taxon>Hemibagrus</taxon>
    </lineage>
</organism>
<feature type="transmembrane region" description="Helical" evidence="6">
    <location>
        <begin position="204"/>
        <end position="228"/>
    </location>
</feature>
<comment type="subcellular location">
    <subcellularLocation>
        <location evidence="1">Membrane</location>
        <topology evidence="1">Multi-pass membrane protein</topology>
    </subcellularLocation>
</comment>
<name>A0A9D3SL52_9TELE</name>
<dbReference type="SMART" id="SM00724">
    <property type="entry name" value="TLC"/>
    <property type="match status" value="1"/>
</dbReference>
<sequence>MASTASGEKSLPLRSVFEMDYGSTSVQLQLIGLSFGFYSLIFLLSHFLSVLLSHTYRSLTAKEKVFWCLAATRAIFGFQGSWAGLRALMEDGSMFSDKVRGQTGWSWFTVLMACGFFTFENVALHGSNLVFRSFDAPLAVHHAFALAGYSGTVLHTDIGHFLPLITLLLEMSTPFTCISWMLLKAGWSHTLLWRGNQWLMIHMFHCRMVVTYYMWWVCWCNWSGLYVTIPLPQLLIFLVGLTLLTLIMNPLWLHKKTMQLLNPIDWNFSNKPAPEKRGKAHKS</sequence>
<evidence type="ECO:0000313" key="8">
    <source>
        <dbReference type="EMBL" id="KAG7328686.1"/>
    </source>
</evidence>
<dbReference type="OrthoDB" id="10052906at2759"/>
<protein>
    <recommendedName>
        <fullName evidence="7">TLC domain-containing protein</fullName>
    </recommendedName>
</protein>
<evidence type="ECO:0000256" key="4">
    <source>
        <dbReference type="ARBA" id="ARBA00023136"/>
    </source>
</evidence>
<keyword evidence="9" id="KW-1185">Reference proteome</keyword>
<dbReference type="PROSITE" id="PS50922">
    <property type="entry name" value="TLC"/>
    <property type="match status" value="1"/>
</dbReference>
<dbReference type="AlphaFoldDB" id="A0A9D3SL52"/>
<dbReference type="InterPro" id="IPR006634">
    <property type="entry name" value="TLC-dom"/>
</dbReference>
<evidence type="ECO:0000313" key="9">
    <source>
        <dbReference type="Proteomes" id="UP000824219"/>
    </source>
</evidence>
<feature type="transmembrane region" description="Helical" evidence="6">
    <location>
        <begin position="136"/>
        <end position="155"/>
    </location>
</feature>
<reference evidence="8 9" key="1">
    <citation type="submission" date="2021-06" db="EMBL/GenBank/DDBJ databases">
        <title>Chromosome-level genome assembly of the red-tail catfish (Hemibagrus wyckioides).</title>
        <authorList>
            <person name="Shao F."/>
        </authorList>
    </citation>
    <scope>NUCLEOTIDE SEQUENCE [LARGE SCALE GENOMIC DNA]</scope>
    <source>
        <strain evidence="8">EC202008001</strain>
        <tissue evidence="8">Blood</tissue>
    </source>
</reference>
<gene>
    <name evidence="8" type="ORF">KOW79_008630</name>
</gene>
<dbReference type="GO" id="GO:0055088">
    <property type="term" value="P:lipid homeostasis"/>
    <property type="evidence" value="ECO:0007669"/>
    <property type="project" value="TreeGrafter"/>
</dbReference>
<dbReference type="Pfam" id="PF03798">
    <property type="entry name" value="TRAM_LAG1_CLN8"/>
    <property type="match status" value="1"/>
</dbReference>
<dbReference type="GO" id="GO:0005783">
    <property type="term" value="C:endoplasmic reticulum"/>
    <property type="evidence" value="ECO:0007669"/>
    <property type="project" value="TreeGrafter"/>
</dbReference>
<evidence type="ECO:0000256" key="3">
    <source>
        <dbReference type="ARBA" id="ARBA00022989"/>
    </source>
</evidence>
<feature type="transmembrane region" description="Helical" evidence="6">
    <location>
        <begin position="234"/>
        <end position="253"/>
    </location>
</feature>
<evidence type="ECO:0000256" key="6">
    <source>
        <dbReference type="SAM" id="Phobius"/>
    </source>
</evidence>
<feature type="transmembrane region" description="Helical" evidence="6">
    <location>
        <begin position="30"/>
        <end position="53"/>
    </location>
</feature>
<dbReference type="GO" id="GO:0097001">
    <property type="term" value="F:ceramide binding"/>
    <property type="evidence" value="ECO:0007669"/>
    <property type="project" value="TreeGrafter"/>
</dbReference>
<feature type="domain" description="TLC" evidence="7">
    <location>
        <begin position="65"/>
        <end position="265"/>
    </location>
</feature>
<feature type="transmembrane region" description="Helical" evidence="6">
    <location>
        <begin position="65"/>
        <end position="85"/>
    </location>
</feature>
<dbReference type="Proteomes" id="UP000824219">
    <property type="component" value="Linkage Group LG09"/>
</dbReference>